<protein>
    <submittedName>
        <fullName evidence="2">Uncharacterized protein</fullName>
    </submittedName>
</protein>
<comment type="caution">
    <text evidence="2">The sequence shown here is derived from an EMBL/GenBank/DDBJ whole genome shotgun (WGS) entry which is preliminary data.</text>
</comment>
<accession>A0A9P6X7H4</accession>
<dbReference type="OrthoDB" id="2250046at2759"/>
<dbReference type="EMBL" id="JAANQT010001078">
    <property type="protein sequence ID" value="KAG1306724.1"/>
    <property type="molecule type" value="Genomic_DNA"/>
</dbReference>
<evidence type="ECO:0000313" key="3">
    <source>
        <dbReference type="Proteomes" id="UP000716291"/>
    </source>
</evidence>
<reference evidence="2" key="1">
    <citation type="journal article" date="2020" name="Microb. Genom.">
        <title>Genetic diversity of clinical and environmental Mucorales isolates obtained from an investigation of mucormycosis cases among solid organ transplant recipients.</title>
        <authorList>
            <person name="Nguyen M.H."/>
            <person name="Kaul D."/>
            <person name="Muto C."/>
            <person name="Cheng S.J."/>
            <person name="Richter R.A."/>
            <person name="Bruno V.M."/>
            <person name="Liu G."/>
            <person name="Beyhan S."/>
            <person name="Sundermann A.J."/>
            <person name="Mounaud S."/>
            <person name="Pasculle A.W."/>
            <person name="Nierman W.C."/>
            <person name="Driscoll E."/>
            <person name="Cumbie R."/>
            <person name="Clancy C.J."/>
            <person name="Dupont C.L."/>
        </authorList>
    </citation>
    <scope>NUCLEOTIDE SEQUENCE</scope>
    <source>
        <strain evidence="2">GL11</strain>
    </source>
</reference>
<dbReference type="Proteomes" id="UP000716291">
    <property type="component" value="Unassembled WGS sequence"/>
</dbReference>
<gene>
    <name evidence="2" type="ORF">G6F64_007376</name>
</gene>
<proteinExistence type="predicted"/>
<dbReference type="AlphaFoldDB" id="A0A9P6X7H4"/>
<evidence type="ECO:0000256" key="1">
    <source>
        <dbReference type="SAM" id="MobiDB-lite"/>
    </source>
</evidence>
<keyword evidence="3" id="KW-1185">Reference proteome</keyword>
<name>A0A9P6X7H4_RHIOR</name>
<sequence>MQFLRRFSTVVKRPRYSPEAQQILKDTMVPGPLLKYLKTKKDKKQTTETEMPMYTEPARSLYADESGPTVAQARLAERVQRALNTVHSIEVLPTAFLTQMSIRSIKVSRNLRRCQIDYEALSDNKKERTTTIY</sequence>
<feature type="region of interest" description="Disordered" evidence="1">
    <location>
        <begin position="39"/>
        <end position="66"/>
    </location>
</feature>
<evidence type="ECO:0000313" key="2">
    <source>
        <dbReference type="EMBL" id="KAG1306724.1"/>
    </source>
</evidence>
<organism evidence="2 3">
    <name type="scientific">Rhizopus oryzae</name>
    <name type="common">Mucormycosis agent</name>
    <name type="synonym">Rhizopus arrhizus var. delemar</name>
    <dbReference type="NCBI Taxonomy" id="64495"/>
    <lineage>
        <taxon>Eukaryota</taxon>
        <taxon>Fungi</taxon>
        <taxon>Fungi incertae sedis</taxon>
        <taxon>Mucoromycota</taxon>
        <taxon>Mucoromycotina</taxon>
        <taxon>Mucoromycetes</taxon>
        <taxon>Mucorales</taxon>
        <taxon>Mucorineae</taxon>
        <taxon>Rhizopodaceae</taxon>
        <taxon>Rhizopus</taxon>
    </lineage>
</organism>
<feature type="compositionally biased region" description="Low complexity" evidence="1">
    <location>
        <begin position="48"/>
        <end position="57"/>
    </location>
</feature>